<feature type="chain" id="PRO_5012808451" description="DUF2059 domain-containing protein" evidence="1">
    <location>
        <begin position="45"/>
        <end position="185"/>
    </location>
</feature>
<dbReference type="EMBL" id="NEVL01000005">
    <property type="protein sequence ID" value="OZI29157.1"/>
    <property type="molecule type" value="Genomic_DNA"/>
</dbReference>
<comment type="caution">
    <text evidence="2">The sequence shown here is derived from an EMBL/GenBank/DDBJ whole genome shotgun (WGS) entry which is preliminary data.</text>
</comment>
<dbReference type="OrthoDB" id="8640393at2"/>
<keyword evidence="1" id="KW-0732">Signal</keyword>
<dbReference type="Proteomes" id="UP000217005">
    <property type="component" value="Unassembled WGS sequence"/>
</dbReference>
<feature type="signal peptide" evidence="1">
    <location>
        <begin position="1"/>
        <end position="44"/>
    </location>
</feature>
<evidence type="ECO:0000313" key="2">
    <source>
        <dbReference type="EMBL" id="OZI29157.1"/>
    </source>
</evidence>
<protein>
    <recommendedName>
        <fullName evidence="4">DUF2059 domain-containing protein</fullName>
    </recommendedName>
</protein>
<gene>
    <name evidence="2" type="ORF">CEG14_21245</name>
</gene>
<evidence type="ECO:0000256" key="1">
    <source>
        <dbReference type="SAM" id="SignalP"/>
    </source>
</evidence>
<proteinExistence type="predicted"/>
<sequence>MVVEVGAARHGIRTAAGRPRLSRLGAACALCLGLALGLPQAASAAGDLGAARTLVEKHKLGAGMKVMAFAAAARTDTYANLVKAVGQPRAEAAVVDQLNQLEPKYQPRWDANLAQAYTRHFSTAELKSISDKGTESPDAAKFTERGNAVGADMLKVSAPLLSEMVTESLVRAAAQLQQEGGVKKK</sequence>
<organism evidence="2 3">
    <name type="scientific">Bordetella genomosp. 1</name>
    <dbReference type="NCBI Taxonomy" id="1395607"/>
    <lineage>
        <taxon>Bacteria</taxon>
        <taxon>Pseudomonadati</taxon>
        <taxon>Pseudomonadota</taxon>
        <taxon>Betaproteobacteria</taxon>
        <taxon>Burkholderiales</taxon>
        <taxon>Alcaligenaceae</taxon>
        <taxon>Bordetella</taxon>
    </lineage>
</organism>
<dbReference type="RefSeq" id="WP_094831303.1">
    <property type="nucleotide sequence ID" value="NZ_NEVL01000005.1"/>
</dbReference>
<reference evidence="2 3" key="1">
    <citation type="submission" date="2017-05" db="EMBL/GenBank/DDBJ databases">
        <title>Complete and WGS of Bordetella genogroups.</title>
        <authorList>
            <person name="Spilker T."/>
            <person name="LiPuma J."/>
        </authorList>
    </citation>
    <scope>NUCLEOTIDE SEQUENCE [LARGE SCALE GENOMIC DNA]</scope>
    <source>
        <strain evidence="2 3">AU17610</strain>
    </source>
</reference>
<evidence type="ECO:0000313" key="3">
    <source>
        <dbReference type="Proteomes" id="UP000217005"/>
    </source>
</evidence>
<name>A0A261RWM0_9BORD</name>
<dbReference type="AlphaFoldDB" id="A0A261RWM0"/>
<accession>A0A261RWM0</accession>
<evidence type="ECO:0008006" key="4">
    <source>
        <dbReference type="Google" id="ProtNLM"/>
    </source>
</evidence>